<dbReference type="SUPFAM" id="SSF111331">
    <property type="entry name" value="NAD kinase/diacylglycerol kinase-like"/>
    <property type="match status" value="1"/>
</dbReference>
<dbReference type="InterPro" id="IPR001206">
    <property type="entry name" value="Diacylglycerol_kinase_cat_dom"/>
</dbReference>
<dbReference type="InterPro" id="IPR045540">
    <property type="entry name" value="YegS/DAGK_C"/>
</dbReference>
<evidence type="ECO:0000259" key="1">
    <source>
        <dbReference type="PROSITE" id="PS50146"/>
    </source>
</evidence>
<keyword evidence="3" id="KW-1185">Reference proteome</keyword>
<dbReference type="InterPro" id="IPR017438">
    <property type="entry name" value="ATP-NAD_kinase_N"/>
</dbReference>
<organism evidence="2 3">
    <name type="scientific">Marinobacter zhanjiangensis</name>
    <dbReference type="NCBI Taxonomy" id="578215"/>
    <lineage>
        <taxon>Bacteria</taxon>
        <taxon>Pseudomonadati</taxon>
        <taxon>Pseudomonadota</taxon>
        <taxon>Gammaproteobacteria</taxon>
        <taxon>Pseudomonadales</taxon>
        <taxon>Marinobacteraceae</taxon>
        <taxon>Marinobacter</taxon>
    </lineage>
</organism>
<dbReference type="Pfam" id="PF00781">
    <property type="entry name" value="DAGK_cat"/>
    <property type="match status" value="1"/>
</dbReference>
<dbReference type="Gene3D" id="2.60.200.40">
    <property type="match status" value="1"/>
</dbReference>
<proteinExistence type="predicted"/>
<dbReference type="Proteomes" id="UP000601597">
    <property type="component" value="Unassembled WGS sequence"/>
</dbReference>
<evidence type="ECO:0000313" key="3">
    <source>
        <dbReference type="Proteomes" id="UP000601597"/>
    </source>
</evidence>
<name>A0ABQ3B2Q9_9GAMM</name>
<reference evidence="3" key="1">
    <citation type="journal article" date="2019" name="Int. J. Syst. Evol. Microbiol.">
        <title>The Global Catalogue of Microorganisms (GCM) 10K type strain sequencing project: providing services to taxonomists for standard genome sequencing and annotation.</title>
        <authorList>
            <consortium name="The Broad Institute Genomics Platform"/>
            <consortium name="The Broad Institute Genome Sequencing Center for Infectious Disease"/>
            <person name="Wu L."/>
            <person name="Ma J."/>
        </authorList>
    </citation>
    <scope>NUCLEOTIDE SEQUENCE [LARGE SCALE GENOMIC DNA]</scope>
    <source>
        <strain evidence="3">KCTC 22280</strain>
    </source>
</reference>
<dbReference type="Pfam" id="PF19279">
    <property type="entry name" value="YegS_C"/>
    <property type="match status" value="1"/>
</dbReference>
<accession>A0ABQ3B2Q9</accession>
<protein>
    <submittedName>
        <fullName evidence="2">Lipid kinase YegS-like protein</fullName>
    </submittedName>
</protein>
<comment type="caution">
    <text evidence="2">The sequence shown here is derived from an EMBL/GenBank/DDBJ whole genome shotgun (WGS) entry which is preliminary data.</text>
</comment>
<feature type="domain" description="DAGKc" evidence="1">
    <location>
        <begin position="44"/>
        <end position="121"/>
    </location>
</feature>
<evidence type="ECO:0000313" key="2">
    <source>
        <dbReference type="EMBL" id="GGY75145.1"/>
    </source>
</evidence>
<sequence length="291" mass="30783">MTDWLLANPQAGGDERNEGFWREHLAKVGLDGVRGCDLDRLDWVREVMPGDRILVAGGDGSVNRAAGLCLETGATLAVLPSGTANDFFRNLGIDNDPEAICQALVEYSPHPVDVAALDGGLCLNVVHIGLGTMPARDASANGDAKKRLGQLSYLFSLARRVFSRRGFRATITTDTATVAGRWLSIAIANGGYFGGGSKVPGASLTNGELVVIAVRPASVLTLMSAFITTRFLGRTPKDEKTVVKLTWPHCRVTTRHVKTVTVDGDVAGKTPVAVTCRPGSLKVIGAFGENA</sequence>
<dbReference type="PANTHER" id="PTHR30492:SF0">
    <property type="entry name" value="METHYLGLYOXAL SYNTHASE"/>
    <property type="match status" value="1"/>
</dbReference>
<dbReference type="Gene3D" id="3.40.50.10330">
    <property type="entry name" value="Probable inorganic polyphosphate/atp-NAD kinase, domain 1"/>
    <property type="match status" value="1"/>
</dbReference>
<dbReference type="RefSeq" id="WP_189576541.1">
    <property type="nucleotide sequence ID" value="NZ_BMXV01000005.1"/>
</dbReference>
<dbReference type="PANTHER" id="PTHR30492">
    <property type="entry name" value="METHYLGLYOXAL SYNTHASE"/>
    <property type="match status" value="1"/>
</dbReference>
<dbReference type="InterPro" id="IPR004363">
    <property type="entry name" value="Methylgl_synth"/>
</dbReference>
<dbReference type="PROSITE" id="PS50146">
    <property type="entry name" value="DAGK"/>
    <property type="match status" value="1"/>
</dbReference>
<gene>
    <name evidence="2" type="ORF">GCM10007071_22950</name>
</gene>
<dbReference type="InterPro" id="IPR016064">
    <property type="entry name" value="NAD/diacylglycerol_kinase_sf"/>
</dbReference>
<dbReference type="EMBL" id="BMXV01000005">
    <property type="protein sequence ID" value="GGY75145.1"/>
    <property type="molecule type" value="Genomic_DNA"/>
</dbReference>